<gene>
    <name evidence="1" type="ORF">ACFOZ9_01375</name>
</gene>
<dbReference type="EMBL" id="JBHSEH010000004">
    <property type="protein sequence ID" value="MFC4424843.1"/>
    <property type="molecule type" value="Genomic_DNA"/>
</dbReference>
<evidence type="ECO:0000313" key="2">
    <source>
        <dbReference type="Proteomes" id="UP001595998"/>
    </source>
</evidence>
<name>A0ABV8XM19_9DEIO</name>
<comment type="caution">
    <text evidence="1">The sequence shown here is derived from an EMBL/GenBank/DDBJ whole genome shotgun (WGS) entry which is preliminary data.</text>
</comment>
<dbReference type="RefSeq" id="WP_380035441.1">
    <property type="nucleotide sequence ID" value="NZ_JBHSEH010000004.1"/>
</dbReference>
<accession>A0ABV8XM19</accession>
<protein>
    <submittedName>
        <fullName evidence="1">Uncharacterized protein</fullName>
    </submittedName>
</protein>
<dbReference type="Proteomes" id="UP001595998">
    <property type="component" value="Unassembled WGS sequence"/>
</dbReference>
<reference evidence="2" key="1">
    <citation type="journal article" date="2019" name="Int. J. Syst. Evol. Microbiol.">
        <title>The Global Catalogue of Microorganisms (GCM) 10K type strain sequencing project: providing services to taxonomists for standard genome sequencing and annotation.</title>
        <authorList>
            <consortium name="The Broad Institute Genomics Platform"/>
            <consortium name="The Broad Institute Genome Sequencing Center for Infectious Disease"/>
            <person name="Wu L."/>
            <person name="Ma J."/>
        </authorList>
    </citation>
    <scope>NUCLEOTIDE SEQUENCE [LARGE SCALE GENOMIC DNA]</scope>
    <source>
        <strain evidence="2">CCUG 56029</strain>
    </source>
</reference>
<evidence type="ECO:0000313" key="1">
    <source>
        <dbReference type="EMBL" id="MFC4424843.1"/>
    </source>
</evidence>
<proteinExistence type="predicted"/>
<keyword evidence="2" id="KW-1185">Reference proteome</keyword>
<organism evidence="1 2">
    <name type="scientific">Deinococcus navajonensis</name>
    <dbReference type="NCBI Taxonomy" id="309884"/>
    <lineage>
        <taxon>Bacteria</taxon>
        <taxon>Thermotogati</taxon>
        <taxon>Deinococcota</taxon>
        <taxon>Deinococci</taxon>
        <taxon>Deinococcales</taxon>
        <taxon>Deinococcaceae</taxon>
        <taxon>Deinococcus</taxon>
    </lineage>
</organism>
<sequence length="211" mass="23578">MIVEAPNAARALADPDTRRFLEPFLGRECSAQQAAKDLCEDLDRVLTRVRRFLRVKLLRVTRLEPRAGRPVKFYQAVADRFFIPYSSTKFESFEAWFVAEFARREENLALSVSKEALAWGASRGHHAVGKRVFQGPDGSLRADFAFGPDVDLDLLHPAAPAIAYTVAFTGLDHGSAKDLQCELLALAEKYAGRKGEQLYSLRLALAPVQRE</sequence>